<dbReference type="EMBL" id="VEVO01000002">
    <property type="protein sequence ID" value="KAF0045902.1"/>
    <property type="molecule type" value="Genomic_DNA"/>
</dbReference>
<evidence type="ECO:0000313" key="1">
    <source>
        <dbReference type="EMBL" id="KAF0045902.1"/>
    </source>
</evidence>
<proteinExistence type="predicted"/>
<evidence type="ECO:0008006" key="3">
    <source>
        <dbReference type="Google" id="ProtNLM"/>
    </source>
</evidence>
<reference evidence="1 2" key="1">
    <citation type="submission" date="2019-06" db="EMBL/GenBank/DDBJ databases">
        <title>Draft genomes of female and male turbot (Scophthalmus maximus).</title>
        <authorList>
            <person name="Xu H."/>
            <person name="Xu X.-W."/>
            <person name="Shao C."/>
            <person name="Chen S."/>
        </authorList>
    </citation>
    <scope>NUCLEOTIDE SEQUENCE [LARGE SCALE GENOMIC DNA]</scope>
    <source>
        <strain evidence="1">Ysfricsl-2016a</strain>
        <tissue evidence="1">Blood</tissue>
    </source>
</reference>
<organism evidence="1 2">
    <name type="scientific">Scophthalmus maximus</name>
    <name type="common">Turbot</name>
    <name type="synonym">Psetta maxima</name>
    <dbReference type="NCBI Taxonomy" id="52904"/>
    <lineage>
        <taxon>Eukaryota</taxon>
        <taxon>Metazoa</taxon>
        <taxon>Chordata</taxon>
        <taxon>Craniata</taxon>
        <taxon>Vertebrata</taxon>
        <taxon>Euteleostomi</taxon>
        <taxon>Actinopterygii</taxon>
        <taxon>Neopterygii</taxon>
        <taxon>Teleostei</taxon>
        <taxon>Neoteleostei</taxon>
        <taxon>Acanthomorphata</taxon>
        <taxon>Carangaria</taxon>
        <taxon>Pleuronectiformes</taxon>
        <taxon>Pleuronectoidei</taxon>
        <taxon>Scophthalmidae</taxon>
        <taxon>Scophthalmus</taxon>
    </lineage>
</organism>
<sequence>MRWDWVERRKITWSELWNKESNMLSFTFRATYDVLPSPTILHLWYGEDPACLQCLAPATLKHILVGCKTSLTQGRYTWRHNQVLKCLAATLESKRVTVNAMPLEAQTTLWQPTSFVREGEKRSTNLSKPLDSCPLNAARDWEMQCRPKKHFTPSLHLDEKQLLAADVKICLLIPAVRTDPSVSPESERPDMVELIQLEEKNPFKCAYCT</sequence>
<evidence type="ECO:0000313" key="2">
    <source>
        <dbReference type="Proteomes" id="UP000438429"/>
    </source>
</evidence>
<accession>A0A6A4TV62</accession>
<protein>
    <recommendedName>
        <fullName evidence="3">Reverse transcriptase zinc-binding domain-containing protein</fullName>
    </recommendedName>
</protein>
<comment type="caution">
    <text evidence="1">The sequence shown here is derived from an EMBL/GenBank/DDBJ whole genome shotgun (WGS) entry which is preliminary data.</text>
</comment>
<dbReference type="AlphaFoldDB" id="A0A6A4TV62"/>
<gene>
    <name evidence="1" type="ORF">F2P81_002431</name>
</gene>
<dbReference type="Proteomes" id="UP000438429">
    <property type="component" value="Unassembled WGS sequence"/>
</dbReference>
<name>A0A6A4TV62_SCOMX</name>